<proteinExistence type="inferred from homology"/>
<evidence type="ECO:0000259" key="8">
    <source>
        <dbReference type="PROSITE" id="PS50928"/>
    </source>
</evidence>
<keyword evidence="2 7" id="KW-0813">Transport</keyword>
<evidence type="ECO:0000256" key="3">
    <source>
        <dbReference type="ARBA" id="ARBA00022475"/>
    </source>
</evidence>
<evidence type="ECO:0000256" key="4">
    <source>
        <dbReference type="ARBA" id="ARBA00022692"/>
    </source>
</evidence>
<protein>
    <submittedName>
        <fullName evidence="10">ABC transporter permease</fullName>
    </submittedName>
</protein>
<evidence type="ECO:0000313" key="10">
    <source>
        <dbReference type="EMBL" id="ASG27805.1"/>
    </source>
</evidence>
<name>A0A0S1YTW4_FUSNP</name>
<dbReference type="PANTHER" id="PTHR30151">
    <property type="entry name" value="ALKANE SULFONATE ABC TRANSPORTER-RELATED, MEMBRANE SUBUNIT"/>
    <property type="match status" value="1"/>
</dbReference>
<accession>A0A0S1YTW4</accession>
<dbReference type="Proteomes" id="UP000197638">
    <property type="component" value="Chromosome"/>
</dbReference>
<dbReference type="EMBL" id="CP022123">
    <property type="protein sequence ID" value="ASG27805.1"/>
    <property type="molecule type" value="Genomic_DNA"/>
</dbReference>
<dbReference type="SUPFAM" id="SSF161098">
    <property type="entry name" value="MetI-like"/>
    <property type="match status" value="1"/>
</dbReference>
<comment type="subcellular location">
    <subcellularLocation>
        <location evidence="1 7">Cell membrane</location>
        <topology evidence="1 7">Multi-pass membrane protein</topology>
    </subcellularLocation>
</comment>
<dbReference type="FunFam" id="1.10.3720.10:FF:000003">
    <property type="entry name" value="Aliphatic sulfonate ABC transporter permease"/>
    <property type="match status" value="1"/>
</dbReference>
<dbReference type="GO" id="GO:0042918">
    <property type="term" value="P:alkanesulfonate transmembrane transport"/>
    <property type="evidence" value="ECO:0007669"/>
    <property type="project" value="UniProtKB-ARBA"/>
</dbReference>
<reference evidence="10 12" key="2">
    <citation type="submission" date="2017-06" db="EMBL/GenBank/DDBJ databases">
        <title>Genome sequencing of Fusobacterium nucleatum subsp. polymorphum KCOM 1275 (=ChDC F310).</title>
        <authorList>
            <person name="Kook J.-K."/>
            <person name="Park S.-N."/>
            <person name="Lim Y.K."/>
            <person name="Roh H."/>
        </authorList>
    </citation>
    <scope>NUCLEOTIDE SEQUENCE [LARGE SCALE GENOMIC DNA]</scope>
    <source>
        <strain evidence="10 12">KCOM 1275</strain>
    </source>
</reference>
<dbReference type="CDD" id="cd06261">
    <property type="entry name" value="TM_PBP2"/>
    <property type="match status" value="1"/>
</dbReference>
<organism evidence="10 12">
    <name type="scientific">Fusobacterium nucleatum subsp. polymorphum</name>
    <name type="common">Fusobacterium polymorphum</name>
    <dbReference type="NCBI Taxonomy" id="76857"/>
    <lineage>
        <taxon>Bacteria</taxon>
        <taxon>Fusobacteriati</taxon>
        <taxon>Fusobacteriota</taxon>
        <taxon>Fusobacteriia</taxon>
        <taxon>Fusobacteriales</taxon>
        <taxon>Fusobacteriaceae</taxon>
        <taxon>Fusobacterium</taxon>
    </lineage>
</organism>
<feature type="domain" description="ABC transmembrane type-1" evidence="8">
    <location>
        <begin position="57"/>
        <end position="237"/>
    </location>
</feature>
<dbReference type="Gene3D" id="1.10.3720.10">
    <property type="entry name" value="MetI-like"/>
    <property type="match status" value="1"/>
</dbReference>
<evidence type="ECO:0000256" key="7">
    <source>
        <dbReference type="RuleBase" id="RU363032"/>
    </source>
</evidence>
<dbReference type="InterPro" id="IPR000515">
    <property type="entry name" value="MetI-like"/>
</dbReference>
<dbReference type="EMBL" id="CP013121">
    <property type="protein sequence ID" value="ALM93838.1"/>
    <property type="molecule type" value="Genomic_DNA"/>
</dbReference>
<keyword evidence="4 7" id="KW-0812">Transmembrane</keyword>
<evidence type="ECO:0000313" key="12">
    <source>
        <dbReference type="Proteomes" id="UP000197638"/>
    </source>
</evidence>
<evidence type="ECO:0000256" key="5">
    <source>
        <dbReference type="ARBA" id="ARBA00022989"/>
    </source>
</evidence>
<feature type="transmembrane region" description="Helical" evidence="7">
    <location>
        <begin position="219"/>
        <end position="240"/>
    </location>
</feature>
<reference evidence="9 11" key="1">
    <citation type="submission" date="2015-11" db="EMBL/GenBank/DDBJ databases">
        <authorList>
            <person name="Kook J.-K."/>
            <person name="Park S.-N."/>
            <person name="Lim Y.K."/>
            <person name="Jo E."/>
        </authorList>
    </citation>
    <scope>NUCLEOTIDE SEQUENCE [LARGE SCALE GENOMIC DNA]</scope>
    <source>
        <strain evidence="9 11">ChDC F306</strain>
    </source>
</reference>
<dbReference type="AlphaFoldDB" id="A0A0S1YTW4"/>
<keyword evidence="6 7" id="KW-0472">Membrane</keyword>
<dbReference type="PANTHER" id="PTHR30151:SF0">
    <property type="entry name" value="ABC TRANSPORTER PERMEASE PROTEIN MJ0413-RELATED"/>
    <property type="match status" value="1"/>
</dbReference>
<dbReference type="Proteomes" id="UP000067061">
    <property type="component" value="Chromosome"/>
</dbReference>
<comment type="similarity">
    <text evidence="7">Belongs to the binding-protein-dependent transport system permease family.</text>
</comment>
<dbReference type="Pfam" id="PF00528">
    <property type="entry name" value="BPD_transp_1"/>
    <property type="match status" value="1"/>
</dbReference>
<evidence type="ECO:0000256" key="2">
    <source>
        <dbReference type="ARBA" id="ARBA00022448"/>
    </source>
</evidence>
<keyword evidence="3" id="KW-1003">Cell membrane</keyword>
<sequence length="250" mass="28003">MNKKIEYIKFVLPILIIFFWFIFTYTGKVPETSLPKLSSVKNTFFEMIKSGQLYNDLSLSLRRVLGGFFLSSVFGIFLGIFMGISHKTKEFFQLTLTAIRQIPMIAWIPLIILWAGIGEISKIVVILFAATFPIVVNTMSGVDSTSETYLEVAKMYGLSKKDTFFKVYLPSALPNIFTGLRLGLSSSWMAVVASELIASSSGIGYRLNDARSLMRSDVVIVCMIVIGLIGLLMDKLIVLISHELTPWKKN</sequence>
<feature type="transmembrane region" description="Helical" evidence="7">
    <location>
        <begin position="7"/>
        <end position="27"/>
    </location>
</feature>
<dbReference type="InterPro" id="IPR035906">
    <property type="entry name" value="MetI-like_sf"/>
</dbReference>
<evidence type="ECO:0000313" key="9">
    <source>
        <dbReference type="EMBL" id="ALM93838.1"/>
    </source>
</evidence>
<dbReference type="GO" id="GO:0005886">
    <property type="term" value="C:plasma membrane"/>
    <property type="evidence" value="ECO:0007669"/>
    <property type="project" value="UniProtKB-SubCell"/>
</dbReference>
<dbReference type="RefSeq" id="WP_060496084.1">
    <property type="nucleotide sequence ID" value="NZ_CP013121.1"/>
</dbReference>
<evidence type="ECO:0000256" key="6">
    <source>
        <dbReference type="ARBA" id="ARBA00023136"/>
    </source>
</evidence>
<evidence type="ECO:0000256" key="1">
    <source>
        <dbReference type="ARBA" id="ARBA00004651"/>
    </source>
</evidence>
<gene>
    <name evidence="10" type="ORF">CBG61_01860</name>
    <name evidence="9" type="ORF">RO02_04135</name>
</gene>
<keyword evidence="5 7" id="KW-1133">Transmembrane helix</keyword>
<feature type="transmembrane region" description="Helical" evidence="7">
    <location>
        <begin position="64"/>
        <end position="84"/>
    </location>
</feature>
<dbReference type="PROSITE" id="PS50928">
    <property type="entry name" value="ABC_TM1"/>
    <property type="match status" value="1"/>
</dbReference>
<feature type="transmembrane region" description="Helical" evidence="7">
    <location>
        <begin position="188"/>
        <end position="207"/>
    </location>
</feature>
<evidence type="ECO:0000313" key="11">
    <source>
        <dbReference type="Proteomes" id="UP000067061"/>
    </source>
</evidence>